<evidence type="ECO:0000313" key="2">
    <source>
        <dbReference type="Proteomes" id="UP000199340"/>
    </source>
</evidence>
<dbReference type="SUPFAM" id="SSF51445">
    <property type="entry name" value="(Trans)glycosidases"/>
    <property type="match status" value="1"/>
</dbReference>
<dbReference type="EMBL" id="FNEB01000001">
    <property type="protein sequence ID" value="SDI08787.1"/>
    <property type="molecule type" value="Genomic_DNA"/>
</dbReference>
<sequence>MVSLLATATHEQAFSAAHFGGNILAHRDGLGEDGTYDEAVDRLGIETIRYPGGSLTERYFDLSDPDRTSAQHYSADAMIGLLPFSEFMEFAEATGRAALIVLPTRTALSETSDGNGDRFAEIDEDTLRGFIRDTLDGVYGRPEIKGFEIGNEYWDSGEMSSVEYGRVASEMATIIHDEITTHPEYETRFQDTDILVQMGMNYGHGSLDGLYDGPAEDQLAQFMADYDLKAQGDFIYANGEVAWPHLSNHLVMREFDTDAEKDAIDGVVAHVYSRGEDATASRYFALNTLDSTWGEVHPDLEIHVTEWNVRNRDRDEDEDFGLVQSREMMDVLEAMSSVDADSAYVYPVQQRSPASLAGDEDDPQEKTAGVFFSMLNETLPGLRPVVLDGAEGRETELATEHADIHAFAGGDRMAFYVFSTENEGSHVTEFDASALFTGFDTIEVEKLGVASGDAPGSANATPEHTVVPADEVFADGTFRLALGAREIMQVTLKGVAFSGDLSAWLQDDTQAVPAPAEDAAIADPESLPLTDGDTPTIEAIAAAQEREAADQDDDDANPLVEFLSNLGLFPFILLGI</sequence>
<organism evidence="1 2">
    <name type="scientific">Lutimaribacter saemankumensis</name>
    <dbReference type="NCBI Taxonomy" id="490829"/>
    <lineage>
        <taxon>Bacteria</taxon>
        <taxon>Pseudomonadati</taxon>
        <taxon>Pseudomonadota</taxon>
        <taxon>Alphaproteobacteria</taxon>
        <taxon>Rhodobacterales</taxon>
        <taxon>Roseobacteraceae</taxon>
        <taxon>Lutimaribacter</taxon>
    </lineage>
</organism>
<gene>
    <name evidence="1" type="ORF">SAMN05421850_101606</name>
</gene>
<dbReference type="OrthoDB" id="5242885at2"/>
<dbReference type="Gene3D" id="3.20.20.80">
    <property type="entry name" value="Glycosidases"/>
    <property type="match status" value="1"/>
</dbReference>
<dbReference type="STRING" id="490829.SAMN05421850_101606"/>
<dbReference type="Proteomes" id="UP000199340">
    <property type="component" value="Unassembled WGS sequence"/>
</dbReference>
<accession>A0A1G8HQ45</accession>
<reference evidence="1 2" key="1">
    <citation type="submission" date="2016-10" db="EMBL/GenBank/DDBJ databases">
        <authorList>
            <person name="de Groot N.N."/>
        </authorList>
    </citation>
    <scope>NUCLEOTIDE SEQUENCE [LARGE SCALE GENOMIC DNA]</scope>
    <source>
        <strain evidence="1 2">DSM 28010</strain>
    </source>
</reference>
<proteinExistence type="predicted"/>
<keyword evidence="2" id="KW-1185">Reference proteome</keyword>
<dbReference type="AlphaFoldDB" id="A0A1G8HQ45"/>
<protein>
    <submittedName>
        <fullName evidence="1">Uncharacterized protein</fullName>
    </submittedName>
</protein>
<dbReference type="InterPro" id="IPR017853">
    <property type="entry name" value="GH"/>
</dbReference>
<dbReference type="RefSeq" id="WP_139170462.1">
    <property type="nucleotide sequence ID" value="NZ_FNEB01000001.1"/>
</dbReference>
<name>A0A1G8HQ45_9RHOB</name>
<evidence type="ECO:0000313" key="1">
    <source>
        <dbReference type="EMBL" id="SDI08787.1"/>
    </source>
</evidence>